<reference evidence="4 5" key="1">
    <citation type="submission" date="2008-07" db="EMBL/GenBank/DDBJ databases">
        <authorList>
            <person name="El-Sayed N."/>
            <person name="Caler E."/>
            <person name="Inman J."/>
            <person name="Amedeo P."/>
            <person name="Hass B."/>
            <person name="Wortman J."/>
        </authorList>
    </citation>
    <scope>NUCLEOTIDE SEQUENCE [LARGE SCALE GENOMIC DNA]</scope>
    <source>
        <strain evidence="5">ATCC 50983 / TXsc</strain>
    </source>
</reference>
<dbReference type="InterPro" id="IPR036928">
    <property type="entry name" value="AS_sf"/>
</dbReference>
<accession>C5LBS4</accession>
<proteinExistence type="inferred from homology"/>
<dbReference type="InterPro" id="IPR020556">
    <property type="entry name" value="Amidase_CS"/>
</dbReference>
<dbReference type="RefSeq" id="XP_002774079.1">
    <property type="nucleotide sequence ID" value="XM_002774033.1"/>
</dbReference>
<dbReference type="PANTHER" id="PTHR11895">
    <property type="entry name" value="TRANSAMIDASE"/>
    <property type="match status" value="1"/>
</dbReference>
<dbReference type="InterPro" id="IPR023631">
    <property type="entry name" value="Amidase_dom"/>
</dbReference>
<name>C5LBS4_PERM5</name>
<evidence type="ECO:0000259" key="3">
    <source>
        <dbReference type="Pfam" id="PF01425"/>
    </source>
</evidence>
<dbReference type="GeneID" id="9064624"/>
<dbReference type="AlphaFoldDB" id="C5LBS4"/>
<gene>
    <name evidence="4" type="ORF">Pmar_PMAR011951</name>
</gene>
<dbReference type="PROSITE" id="PS00571">
    <property type="entry name" value="AMIDASES"/>
    <property type="match status" value="1"/>
</dbReference>
<evidence type="ECO:0000256" key="2">
    <source>
        <dbReference type="SAM" id="MobiDB-lite"/>
    </source>
</evidence>
<dbReference type="InterPro" id="IPR000120">
    <property type="entry name" value="Amidase"/>
</dbReference>
<dbReference type="Gene3D" id="3.90.1300.10">
    <property type="entry name" value="Amidase signature (AS) domain"/>
    <property type="match status" value="1"/>
</dbReference>
<feature type="region of interest" description="Disordered" evidence="2">
    <location>
        <begin position="57"/>
        <end position="78"/>
    </location>
</feature>
<evidence type="ECO:0000313" key="4">
    <source>
        <dbReference type="EMBL" id="EER05895.1"/>
    </source>
</evidence>
<dbReference type="PANTHER" id="PTHR11895:SF67">
    <property type="entry name" value="AMIDASE DOMAIN-CONTAINING PROTEIN"/>
    <property type="match status" value="1"/>
</dbReference>
<evidence type="ECO:0000313" key="5">
    <source>
        <dbReference type="Proteomes" id="UP000007800"/>
    </source>
</evidence>
<dbReference type="Pfam" id="PF01425">
    <property type="entry name" value="Amidase"/>
    <property type="match status" value="1"/>
</dbReference>
<feature type="domain" description="Amidase" evidence="3">
    <location>
        <begin position="101"/>
        <end position="537"/>
    </location>
</feature>
<dbReference type="SUPFAM" id="SSF75304">
    <property type="entry name" value="Amidase signature (AS) enzymes"/>
    <property type="match status" value="1"/>
</dbReference>
<protein>
    <recommendedName>
        <fullName evidence="3">Amidase domain-containing protein</fullName>
    </recommendedName>
</protein>
<sequence length="569" mass="63779">MYLPQMAAYAMTGNSFITKLVRSLVAKNMLNNMGASELKTFTGSLKTGRMKWPFYRPEKEKESSSQRPSQGEDLSAAPTRPYRSIEDIYRAYMERRERPMDVVEDVLKRAKALNEDFHFMVQFQDEEPLFRAATLSAQRYAQGKPLSKLDGIPFIVKDEMSVAGFQELVGTNPKDKKNPRIGKLATRNDPVIQALIDAGAILFGTSVMHEYGISPVGFNVWAQGPLNAYDPTRYTGGSSSGPATGVALGLFPFAIGFDGGGSIRDPSSWSGVVGTVATFGAVRYENAETEIFTTLHCGPITTNVADAAIVLDVMANTKNKGHHFYDKVYKDMFGIRMPSINFGPLYAQESRFTIGYHTAWSEDCAPEVKAMFYEVRDYIKSHQGWRIEPNFEMSHWNDQAISHTLTIGREFWQAHQNDVIDILEPNTKMSLDLGRELDDSITEATEKMKKWASEQWMKQFEKMDAVITPAMAIPAQTIQSGVKEYGLFNFTLVSIMSKYIWPSNLMGFPSVTVTIKTDPLPIGIQVICPPFKDGQCLAIAKEIEDHFAHQRKRPEVVVLEEAQTTTNKK</sequence>
<dbReference type="OrthoDB" id="566138at2759"/>
<comment type="similarity">
    <text evidence="1">Belongs to the amidase family.</text>
</comment>
<dbReference type="EMBL" id="GG680918">
    <property type="protein sequence ID" value="EER05895.1"/>
    <property type="molecule type" value="Genomic_DNA"/>
</dbReference>
<organism evidence="5">
    <name type="scientific">Perkinsus marinus (strain ATCC 50983 / TXsc)</name>
    <dbReference type="NCBI Taxonomy" id="423536"/>
    <lineage>
        <taxon>Eukaryota</taxon>
        <taxon>Sar</taxon>
        <taxon>Alveolata</taxon>
        <taxon>Perkinsozoa</taxon>
        <taxon>Perkinsea</taxon>
        <taxon>Perkinsida</taxon>
        <taxon>Perkinsidae</taxon>
        <taxon>Perkinsus</taxon>
    </lineage>
</organism>
<keyword evidence="5" id="KW-1185">Reference proteome</keyword>
<evidence type="ECO:0000256" key="1">
    <source>
        <dbReference type="ARBA" id="ARBA00009199"/>
    </source>
</evidence>
<dbReference type="InParanoid" id="C5LBS4"/>
<dbReference type="Proteomes" id="UP000007800">
    <property type="component" value="Unassembled WGS sequence"/>
</dbReference>
<dbReference type="GO" id="GO:0003824">
    <property type="term" value="F:catalytic activity"/>
    <property type="evidence" value="ECO:0007669"/>
    <property type="project" value="InterPro"/>
</dbReference>